<dbReference type="InterPro" id="IPR029066">
    <property type="entry name" value="PLP-binding_barrel"/>
</dbReference>
<dbReference type="InterPro" id="IPR009006">
    <property type="entry name" value="Ala_racemase/Decarboxylase_C"/>
</dbReference>
<feature type="active site" description="Proton acceptor; specific for D-alanine" evidence="4">
    <location>
        <position position="35"/>
    </location>
</feature>
<evidence type="ECO:0000313" key="8">
    <source>
        <dbReference type="EMBL" id="SJN41505.1"/>
    </source>
</evidence>
<dbReference type="InterPro" id="IPR001608">
    <property type="entry name" value="Ala_racemase_N"/>
</dbReference>
<proteinExistence type="inferred from homology"/>
<reference evidence="8 9" key="1">
    <citation type="submission" date="2017-02" db="EMBL/GenBank/DDBJ databases">
        <authorList>
            <person name="Peterson S.W."/>
        </authorList>
    </citation>
    <scope>NUCLEOTIDE SEQUENCE [LARGE SCALE GENOMIC DNA]</scope>
    <source>
        <strain evidence="8 9">LSP_Lj1</strain>
    </source>
</reference>
<dbReference type="Proteomes" id="UP000188342">
    <property type="component" value="Unassembled WGS sequence"/>
</dbReference>
<dbReference type="SUPFAM" id="SSF51419">
    <property type="entry name" value="PLP-binding barrel"/>
    <property type="match status" value="1"/>
</dbReference>
<evidence type="ECO:0000313" key="9">
    <source>
        <dbReference type="Proteomes" id="UP000188342"/>
    </source>
</evidence>
<comment type="pathway">
    <text evidence="4">Amino-acid biosynthesis; D-alanine biosynthesis; D-alanine from L-alanine: step 1/1.</text>
</comment>
<keyword evidence="2 4" id="KW-0663">Pyridoxal phosphate</keyword>
<dbReference type="PANTHER" id="PTHR30511:SF0">
    <property type="entry name" value="ALANINE RACEMASE, CATABOLIC-RELATED"/>
    <property type="match status" value="1"/>
</dbReference>
<dbReference type="STRING" id="1255658.FM114_12810"/>
<dbReference type="UniPathway" id="UPA00042">
    <property type="reaction ID" value="UER00497"/>
</dbReference>
<dbReference type="PROSITE" id="PS00395">
    <property type="entry name" value="ALANINE_RACEMASE"/>
    <property type="match status" value="1"/>
</dbReference>
<sequence>MLYATQAPVDLAALRRNLLAVRSLAGERQVLLAVKGNAYGHGAVDVALMVQRSGCADRLAVATVPEASELREAGVTLPILKLSHCFAEELPQAVRMELSLTVVDETTIRQAQAAAEAAGVTTPVHLKVDTGMRRIGAEPEEAAELVRLVDDSPNLHLEGIFTHPPVSDMADCHDWTVAELQGFRELVAGIEAERGPIELVHGAPSGVILGHDLTGMTLVRAGVMAYGYYPDASTPHTVPLEPVMSLVSRVSFIKRVDAGETVGYGRTWAPSRPSWIATVPVGYADGFSRANSNAGTMLIGGKAYPVAGRVCMDQTMVDLGPDDPTVQVGDEVVLMGAQGDERITADDLARIMGTISYEVTCLITPRVPRVYYDS</sequence>
<dbReference type="Pfam" id="PF00842">
    <property type="entry name" value="Ala_racemase_C"/>
    <property type="match status" value="1"/>
</dbReference>
<evidence type="ECO:0000256" key="1">
    <source>
        <dbReference type="ARBA" id="ARBA00001933"/>
    </source>
</evidence>
<comment type="cofactor">
    <cofactor evidence="1 4 5">
        <name>pyridoxal 5'-phosphate</name>
        <dbReference type="ChEBI" id="CHEBI:597326"/>
    </cofactor>
</comment>
<dbReference type="PANTHER" id="PTHR30511">
    <property type="entry name" value="ALANINE RACEMASE"/>
    <property type="match status" value="1"/>
</dbReference>
<dbReference type="AlphaFoldDB" id="A0A1R4KBH4"/>
<evidence type="ECO:0000256" key="4">
    <source>
        <dbReference type="HAMAP-Rule" id="MF_01201"/>
    </source>
</evidence>
<evidence type="ECO:0000256" key="6">
    <source>
        <dbReference type="PIRSR" id="PIRSR600821-52"/>
    </source>
</evidence>
<protein>
    <recommendedName>
        <fullName evidence="4">Alanine racemase</fullName>
        <ecNumber evidence="4">5.1.1.1</ecNumber>
    </recommendedName>
</protein>
<dbReference type="SMART" id="SM01005">
    <property type="entry name" value="Ala_racemase_C"/>
    <property type="match status" value="1"/>
</dbReference>
<dbReference type="NCBIfam" id="TIGR00492">
    <property type="entry name" value="alr"/>
    <property type="match status" value="1"/>
</dbReference>
<gene>
    <name evidence="8" type="ORF">FM114_12810</name>
</gene>
<dbReference type="GO" id="GO:0030632">
    <property type="term" value="P:D-alanine biosynthetic process"/>
    <property type="evidence" value="ECO:0007669"/>
    <property type="project" value="UniProtKB-UniRule"/>
</dbReference>
<dbReference type="GO" id="GO:0030170">
    <property type="term" value="F:pyridoxal phosphate binding"/>
    <property type="evidence" value="ECO:0007669"/>
    <property type="project" value="UniProtKB-UniRule"/>
</dbReference>
<name>A0A1R4KBH4_9ACTN</name>
<dbReference type="SUPFAM" id="SSF50621">
    <property type="entry name" value="Alanine racemase C-terminal domain-like"/>
    <property type="match status" value="1"/>
</dbReference>
<keyword evidence="3 4" id="KW-0413">Isomerase</keyword>
<feature type="domain" description="Alanine racemase C-terminal" evidence="7">
    <location>
        <begin position="243"/>
        <end position="372"/>
    </location>
</feature>
<keyword evidence="9" id="KW-1185">Reference proteome</keyword>
<evidence type="ECO:0000256" key="5">
    <source>
        <dbReference type="PIRSR" id="PIRSR600821-50"/>
    </source>
</evidence>
<dbReference type="Gene3D" id="3.20.20.10">
    <property type="entry name" value="Alanine racemase"/>
    <property type="match status" value="1"/>
</dbReference>
<dbReference type="GO" id="GO:0005829">
    <property type="term" value="C:cytosol"/>
    <property type="evidence" value="ECO:0007669"/>
    <property type="project" value="TreeGrafter"/>
</dbReference>
<dbReference type="EC" id="5.1.1.1" evidence="4"/>
<evidence type="ECO:0000259" key="7">
    <source>
        <dbReference type="SMART" id="SM01005"/>
    </source>
</evidence>
<dbReference type="InterPro" id="IPR020622">
    <property type="entry name" value="Ala_racemase_pyridoxalP-BS"/>
</dbReference>
<dbReference type="PRINTS" id="PR00992">
    <property type="entry name" value="ALARACEMASE"/>
</dbReference>
<comment type="similarity">
    <text evidence="4">Belongs to the alanine racemase family.</text>
</comment>
<feature type="binding site" evidence="4 6">
    <location>
        <position position="134"/>
    </location>
    <ligand>
        <name>substrate</name>
    </ligand>
</feature>
<dbReference type="InterPro" id="IPR011079">
    <property type="entry name" value="Ala_racemase_C"/>
</dbReference>
<dbReference type="GO" id="GO:0008784">
    <property type="term" value="F:alanine racemase activity"/>
    <property type="evidence" value="ECO:0007669"/>
    <property type="project" value="UniProtKB-UniRule"/>
</dbReference>
<feature type="binding site" evidence="4 6">
    <location>
        <position position="312"/>
    </location>
    <ligand>
        <name>substrate</name>
    </ligand>
</feature>
<dbReference type="Pfam" id="PF01168">
    <property type="entry name" value="Ala_racemase_N"/>
    <property type="match status" value="1"/>
</dbReference>
<dbReference type="InterPro" id="IPR000821">
    <property type="entry name" value="Ala_racemase"/>
</dbReference>
<feature type="active site" description="Proton acceptor; specific for L-alanine" evidence="4">
    <location>
        <position position="264"/>
    </location>
</feature>
<organism evidence="8 9">
    <name type="scientific">Luteococcus japonicus LSP_Lj1</name>
    <dbReference type="NCBI Taxonomy" id="1255658"/>
    <lineage>
        <taxon>Bacteria</taxon>
        <taxon>Bacillati</taxon>
        <taxon>Actinomycetota</taxon>
        <taxon>Actinomycetes</taxon>
        <taxon>Propionibacteriales</taxon>
        <taxon>Propionibacteriaceae</taxon>
        <taxon>Luteococcus</taxon>
    </lineage>
</organism>
<dbReference type="EMBL" id="FUKQ01000047">
    <property type="protein sequence ID" value="SJN41505.1"/>
    <property type="molecule type" value="Genomic_DNA"/>
</dbReference>
<feature type="modified residue" description="N6-(pyridoxal phosphate)lysine" evidence="4 5">
    <location>
        <position position="35"/>
    </location>
</feature>
<dbReference type="Gene3D" id="2.40.37.10">
    <property type="entry name" value="Lyase, Ornithine Decarboxylase, Chain A, domain 1"/>
    <property type="match status" value="1"/>
</dbReference>
<dbReference type="HAMAP" id="MF_01201">
    <property type="entry name" value="Ala_racemase"/>
    <property type="match status" value="1"/>
</dbReference>
<comment type="catalytic activity">
    <reaction evidence="4">
        <text>L-alanine = D-alanine</text>
        <dbReference type="Rhea" id="RHEA:20249"/>
        <dbReference type="ChEBI" id="CHEBI:57416"/>
        <dbReference type="ChEBI" id="CHEBI:57972"/>
        <dbReference type="EC" id="5.1.1.1"/>
    </reaction>
</comment>
<accession>A0A1R4KBH4</accession>
<comment type="function">
    <text evidence="4">Catalyzes the interconversion of L-alanine and D-alanine. May also act on other amino acids.</text>
</comment>
<evidence type="ECO:0000256" key="2">
    <source>
        <dbReference type="ARBA" id="ARBA00022898"/>
    </source>
</evidence>
<dbReference type="CDD" id="cd00430">
    <property type="entry name" value="PLPDE_III_AR"/>
    <property type="match status" value="1"/>
</dbReference>
<evidence type="ECO:0000256" key="3">
    <source>
        <dbReference type="ARBA" id="ARBA00023235"/>
    </source>
</evidence>